<feature type="non-terminal residue" evidence="1">
    <location>
        <position position="1"/>
    </location>
</feature>
<dbReference type="AlphaFoldDB" id="A0A1B6I1H1"/>
<evidence type="ECO:0000313" key="1">
    <source>
        <dbReference type="EMBL" id="JAS80763.1"/>
    </source>
</evidence>
<dbReference type="InterPro" id="IPR027417">
    <property type="entry name" value="P-loop_NTPase"/>
</dbReference>
<protein>
    <submittedName>
        <fullName evidence="1">Uncharacterized protein</fullName>
    </submittedName>
</protein>
<reference evidence="1" key="1">
    <citation type="submission" date="2015-11" db="EMBL/GenBank/DDBJ databases">
        <title>De novo transcriptome assembly of four potential Pierce s Disease insect vectors from Arizona vineyards.</title>
        <authorList>
            <person name="Tassone E.E."/>
        </authorList>
    </citation>
    <scope>NUCLEOTIDE SEQUENCE</scope>
</reference>
<dbReference type="EMBL" id="GECU01026943">
    <property type="protein sequence ID" value="JAS80763.1"/>
    <property type="molecule type" value="Transcribed_RNA"/>
</dbReference>
<name>A0A1B6I1H1_9HEMI</name>
<gene>
    <name evidence="1" type="ORF">g.6509</name>
</gene>
<organism evidence="1">
    <name type="scientific">Homalodisca liturata</name>
    <dbReference type="NCBI Taxonomy" id="320908"/>
    <lineage>
        <taxon>Eukaryota</taxon>
        <taxon>Metazoa</taxon>
        <taxon>Ecdysozoa</taxon>
        <taxon>Arthropoda</taxon>
        <taxon>Hexapoda</taxon>
        <taxon>Insecta</taxon>
        <taxon>Pterygota</taxon>
        <taxon>Neoptera</taxon>
        <taxon>Paraneoptera</taxon>
        <taxon>Hemiptera</taxon>
        <taxon>Auchenorrhyncha</taxon>
        <taxon>Membracoidea</taxon>
        <taxon>Cicadellidae</taxon>
        <taxon>Cicadellinae</taxon>
        <taxon>Proconiini</taxon>
        <taxon>Homalodisca</taxon>
    </lineage>
</organism>
<sequence>LYYSLKTVMEDINIHKLKTGIVDLMSVHNRSEWIYRVRQSYQARDQIKKKKRMIFINIETVYSSKREQITKAVARRLRGKQMTCPPKFMGDIRVILGPGVARKLYYSLTKYSTSHHVQQVLSTQAVVLERYWLHHAAFTISKFYNETDLPPRGHHMYRWPRDLLAPDVLFFVNATKNVGLATGFDQPYTAFTERLIQVFRRVDGVKVVELSPSKNYLAVVKNIISYIREHFRDHPDINLPGLDLPGGVLQKDITKR</sequence>
<proteinExistence type="predicted"/>
<dbReference type="Gene3D" id="3.40.50.300">
    <property type="entry name" value="P-loop containing nucleotide triphosphate hydrolases"/>
    <property type="match status" value="1"/>
</dbReference>
<accession>A0A1B6I1H1</accession>